<dbReference type="InterPro" id="IPR016181">
    <property type="entry name" value="Acyl_CoA_acyltransferase"/>
</dbReference>
<accession>A0A202BDG0</accession>
<dbReference type="PANTHER" id="PTHR10545:SF29">
    <property type="entry name" value="GH14572P-RELATED"/>
    <property type="match status" value="1"/>
</dbReference>
<keyword evidence="2" id="KW-0012">Acyltransferase</keyword>
<dbReference type="Gene3D" id="3.40.630.30">
    <property type="match status" value="1"/>
</dbReference>
<evidence type="ECO:0000313" key="4">
    <source>
        <dbReference type="EMBL" id="OVE49395.1"/>
    </source>
</evidence>
<protein>
    <recommendedName>
        <fullName evidence="3">N-acetyltransferase domain-containing protein</fullName>
    </recommendedName>
</protein>
<dbReference type="InterPro" id="IPR000182">
    <property type="entry name" value="GNAT_dom"/>
</dbReference>
<proteinExistence type="predicted"/>
<dbReference type="GO" id="GO:0008080">
    <property type="term" value="F:N-acetyltransferase activity"/>
    <property type="evidence" value="ECO:0007669"/>
    <property type="project" value="TreeGrafter"/>
</dbReference>
<evidence type="ECO:0000256" key="1">
    <source>
        <dbReference type="ARBA" id="ARBA00022679"/>
    </source>
</evidence>
<name>A0A202BDG0_CHRVL</name>
<evidence type="ECO:0000259" key="3">
    <source>
        <dbReference type="PROSITE" id="PS51186"/>
    </source>
</evidence>
<evidence type="ECO:0000313" key="5">
    <source>
        <dbReference type="Proteomes" id="UP000196342"/>
    </source>
</evidence>
<feature type="domain" description="N-acetyltransferase" evidence="3">
    <location>
        <begin position="2"/>
        <end position="158"/>
    </location>
</feature>
<dbReference type="EMBL" id="NHOO01000004">
    <property type="protein sequence ID" value="OVE49395.1"/>
    <property type="molecule type" value="Genomic_DNA"/>
</dbReference>
<sequence>MITTRLATPADTAALAELLYQIDLHYFGPGRACRQASARYAADKLFQPHCGVQIMLAEREGVAIGLATFSLLYPAPDYGGQLFMKDLFTHPEARGSGAGKALMKALAGHALKHGCQRLDWTAERGNADAVAFYRRIGADIVEDKIYYRFSGEALKDFAGR</sequence>
<dbReference type="CDD" id="cd04301">
    <property type="entry name" value="NAT_SF"/>
    <property type="match status" value="1"/>
</dbReference>
<dbReference type="SUPFAM" id="SSF55729">
    <property type="entry name" value="Acyl-CoA N-acyltransferases (Nat)"/>
    <property type="match status" value="1"/>
</dbReference>
<dbReference type="Proteomes" id="UP000196342">
    <property type="component" value="Unassembled WGS sequence"/>
</dbReference>
<gene>
    <name evidence="4" type="ORF">CBW21_05785</name>
</gene>
<evidence type="ECO:0000256" key="2">
    <source>
        <dbReference type="ARBA" id="ARBA00023315"/>
    </source>
</evidence>
<reference evidence="4 5" key="1">
    <citation type="submission" date="2017-05" db="EMBL/GenBank/DDBJ databases">
        <title>Chromobacterium violaceum GHPS1 isolated from Hydrocarbon polluted soil in French Guiana display an awesome secondary metabolite arsenal and a battery of drug and heavy-metal-resistance and detoxification of xenobiotics proteins.</title>
        <authorList>
            <person name="Belbahri L."/>
        </authorList>
    </citation>
    <scope>NUCLEOTIDE SEQUENCE [LARGE SCALE GENOMIC DNA]</scope>
    <source>
        <strain evidence="4 5">GHPS1</strain>
    </source>
</reference>
<organism evidence="4 5">
    <name type="scientific">Chromobacterium violaceum</name>
    <dbReference type="NCBI Taxonomy" id="536"/>
    <lineage>
        <taxon>Bacteria</taxon>
        <taxon>Pseudomonadati</taxon>
        <taxon>Pseudomonadota</taxon>
        <taxon>Betaproteobacteria</taxon>
        <taxon>Neisseriales</taxon>
        <taxon>Chromobacteriaceae</taxon>
        <taxon>Chromobacterium</taxon>
    </lineage>
</organism>
<dbReference type="RefSeq" id="WP_087697464.1">
    <property type="nucleotide sequence ID" value="NZ_NHOO01000004.1"/>
</dbReference>
<dbReference type="Pfam" id="PF00583">
    <property type="entry name" value="Acetyltransf_1"/>
    <property type="match status" value="1"/>
</dbReference>
<dbReference type="InterPro" id="IPR051016">
    <property type="entry name" value="Diverse_Substrate_AcTransf"/>
</dbReference>
<comment type="caution">
    <text evidence="4">The sequence shown here is derived from an EMBL/GenBank/DDBJ whole genome shotgun (WGS) entry which is preliminary data.</text>
</comment>
<keyword evidence="5" id="KW-1185">Reference proteome</keyword>
<dbReference type="PANTHER" id="PTHR10545">
    <property type="entry name" value="DIAMINE N-ACETYLTRANSFERASE"/>
    <property type="match status" value="1"/>
</dbReference>
<keyword evidence="1" id="KW-0808">Transferase</keyword>
<dbReference type="PROSITE" id="PS51186">
    <property type="entry name" value="GNAT"/>
    <property type="match status" value="1"/>
</dbReference>
<dbReference type="AlphaFoldDB" id="A0A202BDG0"/>